<feature type="binding site" evidence="6">
    <location>
        <position position="173"/>
    </location>
    <ligand>
        <name>a divalent metal cation</name>
        <dbReference type="ChEBI" id="CHEBI:60240"/>
        <label>2</label>
        <note>catalytic</note>
    </ligand>
</feature>
<keyword evidence="9" id="KW-1185">Reference proteome</keyword>
<reference evidence="8" key="1">
    <citation type="submission" date="2021-06" db="EMBL/GenBank/DDBJ databases">
        <title>Vibrio nov. sp., novel gut bacterium isolated from Yellow Sea oyster.</title>
        <authorList>
            <person name="Muhammad N."/>
            <person name="Nguyen T.H."/>
            <person name="Lee Y.-J."/>
            <person name="Ko J."/>
            <person name="Kim S.-G."/>
        </authorList>
    </citation>
    <scope>NUCLEOTIDE SEQUENCE</scope>
    <source>
        <strain evidence="8">OG9-811</strain>
    </source>
</reference>
<accession>A0A975YLT3</accession>
<dbReference type="GO" id="GO:0070006">
    <property type="term" value="F:metalloaminopeptidase activity"/>
    <property type="evidence" value="ECO:0007669"/>
    <property type="project" value="UniProtKB-UniRule"/>
</dbReference>
<protein>
    <recommendedName>
        <fullName evidence="6">Methionine aminopeptidase</fullName>
        <shortName evidence="6">MAP</shortName>
        <shortName evidence="6">MetAP</shortName>
        <ecNumber evidence="6">3.4.11.18</ecNumber>
    </recommendedName>
    <alternativeName>
        <fullName evidence="6">Peptidase M</fullName>
    </alternativeName>
</protein>
<dbReference type="PANTHER" id="PTHR43330">
    <property type="entry name" value="METHIONINE AMINOPEPTIDASE"/>
    <property type="match status" value="1"/>
</dbReference>
<dbReference type="GO" id="GO:0006508">
    <property type="term" value="P:proteolysis"/>
    <property type="evidence" value="ECO:0007669"/>
    <property type="project" value="UniProtKB-KW"/>
</dbReference>
<keyword evidence="2 6" id="KW-0031">Aminopeptidase</keyword>
<comment type="catalytic activity">
    <reaction evidence="6">
        <text>Release of N-terminal amino acids, preferentially methionine, from peptides and arylamides.</text>
        <dbReference type="EC" id="3.4.11.18"/>
    </reaction>
</comment>
<comment type="similarity">
    <text evidence="6">Belongs to the peptidase M24A family. Methionine aminopeptidase type 1 subfamily.</text>
</comment>
<feature type="binding site" evidence="6">
    <location>
        <position position="206"/>
    </location>
    <ligand>
        <name>a divalent metal cation</name>
        <dbReference type="ChEBI" id="CHEBI:60240"/>
        <label>2</label>
        <note>catalytic</note>
    </ligand>
</feature>
<evidence type="ECO:0000259" key="7">
    <source>
        <dbReference type="Pfam" id="PF00557"/>
    </source>
</evidence>
<feature type="binding site" evidence="6">
    <location>
        <position position="237"/>
    </location>
    <ligand>
        <name>a divalent metal cation</name>
        <dbReference type="ChEBI" id="CHEBI:60240"/>
        <label>1</label>
    </ligand>
</feature>
<dbReference type="InterPro" id="IPR002467">
    <property type="entry name" value="Pept_M24A_MAP1"/>
</dbReference>
<gene>
    <name evidence="6 8" type="primary">map</name>
    <name evidence="8" type="ORF">KNV97_05930</name>
</gene>
<feature type="binding site" evidence="6">
    <location>
        <position position="99"/>
    </location>
    <ligand>
        <name>a divalent metal cation</name>
        <dbReference type="ChEBI" id="CHEBI:60240"/>
        <label>1</label>
    </ligand>
</feature>
<evidence type="ECO:0000256" key="4">
    <source>
        <dbReference type="ARBA" id="ARBA00022723"/>
    </source>
</evidence>
<dbReference type="EMBL" id="CP076642">
    <property type="protein sequence ID" value="QXO15934.1"/>
    <property type="molecule type" value="Genomic_DNA"/>
</dbReference>
<comment type="function">
    <text evidence="1 6">Removes the N-terminal methionine from nascent proteins. The N-terminal methionine is often cleaved when the second residue in the primary sequence is small and uncharged (Met-Ala-, Cys, Gly, Pro, Ser, Thr, or Val). Requires deformylation of the N(alpha)-formylated initiator methionine before it can be hydrolyzed.</text>
</comment>
<dbReference type="Pfam" id="PF00557">
    <property type="entry name" value="Peptidase_M24"/>
    <property type="match status" value="1"/>
</dbReference>
<dbReference type="KEGG" id="vos:KNV97_05930"/>
<dbReference type="NCBIfam" id="TIGR00500">
    <property type="entry name" value="met_pdase_I"/>
    <property type="match status" value="1"/>
</dbReference>
<keyword evidence="5 6" id="KW-0378">Hydrolase</keyword>
<comment type="cofactor">
    <cofactor evidence="6">
        <name>Co(2+)</name>
        <dbReference type="ChEBI" id="CHEBI:48828"/>
    </cofactor>
    <cofactor evidence="6">
        <name>Zn(2+)</name>
        <dbReference type="ChEBI" id="CHEBI:29105"/>
    </cofactor>
    <cofactor evidence="6">
        <name>Mn(2+)</name>
        <dbReference type="ChEBI" id="CHEBI:29035"/>
    </cofactor>
    <cofactor evidence="6">
        <name>Fe(2+)</name>
        <dbReference type="ChEBI" id="CHEBI:29033"/>
    </cofactor>
    <text evidence="6">Binds 2 divalent metal cations per subunit. Has a high-affinity and a low affinity metal-binding site. The true nature of the physiological cofactor is under debate. The enzyme is active with cobalt, zinc, manganese or divalent iron ions. Most likely, methionine aminopeptidases function as mononuclear Fe(2+)-metalloproteases under physiological conditions, and the catalytically relevant metal-binding site has been assigned to the histidine-containing high-affinity site.</text>
</comment>
<dbReference type="GO" id="GO:0005829">
    <property type="term" value="C:cytosol"/>
    <property type="evidence" value="ECO:0007669"/>
    <property type="project" value="TreeGrafter"/>
</dbReference>
<evidence type="ECO:0000313" key="9">
    <source>
        <dbReference type="Proteomes" id="UP000694232"/>
    </source>
</evidence>
<dbReference type="RefSeq" id="WP_218561777.1">
    <property type="nucleotide sequence ID" value="NZ_CP076642.1"/>
</dbReference>
<dbReference type="AlphaFoldDB" id="A0A975YLT3"/>
<evidence type="ECO:0000256" key="2">
    <source>
        <dbReference type="ARBA" id="ARBA00022438"/>
    </source>
</evidence>
<dbReference type="PANTHER" id="PTHR43330:SF27">
    <property type="entry name" value="METHIONINE AMINOPEPTIDASE"/>
    <property type="match status" value="1"/>
</dbReference>
<evidence type="ECO:0000256" key="1">
    <source>
        <dbReference type="ARBA" id="ARBA00002521"/>
    </source>
</evidence>
<feature type="domain" description="Peptidase M24" evidence="7">
    <location>
        <begin position="15"/>
        <end position="244"/>
    </location>
</feature>
<feature type="binding site" evidence="6">
    <location>
        <position position="237"/>
    </location>
    <ligand>
        <name>a divalent metal cation</name>
        <dbReference type="ChEBI" id="CHEBI:60240"/>
        <label>2</label>
        <note>catalytic</note>
    </ligand>
</feature>
<keyword evidence="4 6" id="KW-0479">Metal-binding</keyword>
<feature type="binding site" evidence="6">
    <location>
        <position position="110"/>
    </location>
    <ligand>
        <name>a divalent metal cation</name>
        <dbReference type="ChEBI" id="CHEBI:60240"/>
        <label>2</label>
        <note>catalytic</note>
    </ligand>
</feature>
<dbReference type="InterPro" id="IPR000994">
    <property type="entry name" value="Pept_M24"/>
</dbReference>
<sequence length="261" mass="28556">MDRTVHIKNAQEIAQMRTAGKLLAQVFDMLDEFVIPGRSTMEINHRVEDFIVRTLGARPASKGQYGYPYAINSSVNEVACHGVPAPEQILSETDILNLDVTLEHEGFIVDCSKNYLMPNADAAARALVSASHQALWAGIRQVRPGAMLGDIGYTIQRFAESHGYSVVREYCGHGIGREMHEAPQVLHYGLPNRGLTLREGMVFTIEPILNLGGDKVYTRQDGWSVATSDNQLSAQSEHTVLVTATGYEVLTAQHPIGSPAA</sequence>
<dbReference type="EC" id="3.4.11.18" evidence="6"/>
<dbReference type="GO" id="GO:0004239">
    <property type="term" value="F:initiator methionyl aminopeptidase activity"/>
    <property type="evidence" value="ECO:0007669"/>
    <property type="project" value="UniProtKB-UniRule"/>
</dbReference>
<evidence type="ECO:0000256" key="5">
    <source>
        <dbReference type="ARBA" id="ARBA00022801"/>
    </source>
</evidence>
<comment type="subunit">
    <text evidence="6">Monomer.</text>
</comment>
<evidence type="ECO:0000256" key="6">
    <source>
        <dbReference type="HAMAP-Rule" id="MF_01974"/>
    </source>
</evidence>
<organism evidence="8 9">
    <name type="scientific">Vibrio ostreae</name>
    <dbReference type="NCBI Taxonomy" id="2841925"/>
    <lineage>
        <taxon>Bacteria</taxon>
        <taxon>Pseudomonadati</taxon>
        <taxon>Pseudomonadota</taxon>
        <taxon>Gammaproteobacteria</taxon>
        <taxon>Vibrionales</taxon>
        <taxon>Vibrionaceae</taxon>
        <taxon>Vibrio</taxon>
    </lineage>
</organism>
<feature type="binding site" evidence="6">
    <location>
        <position position="81"/>
    </location>
    <ligand>
        <name>substrate</name>
    </ligand>
</feature>
<keyword evidence="3 6" id="KW-0645">Protease</keyword>
<proteinExistence type="inferred from homology"/>
<dbReference type="PROSITE" id="PS00680">
    <property type="entry name" value="MAP_1"/>
    <property type="match status" value="1"/>
</dbReference>
<evidence type="ECO:0000313" key="8">
    <source>
        <dbReference type="EMBL" id="QXO15934.1"/>
    </source>
</evidence>
<feature type="binding site" evidence="6">
    <location>
        <position position="180"/>
    </location>
    <ligand>
        <name>substrate</name>
    </ligand>
</feature>
<evidence type="ECO:0000256" key="3">
    <source>
        <dbReference type="ARBA" id="ARBA00022670"/>
    </source>
</evidence>
<dbReference type="Proteomes" id="UP000694232">
    <property type="component" value="Chromosome 2"/>
</dbReference>
<dbReference type="GO" id="GO:0046872">
    <property type="term" value="F:metal ion binding"/>
    <property type="evidence" value="ECO:0007669"/>
    <property type="project" value="UniProtKB-UniRule"/>
</dbReference>
<name>A0A975YLT3_9VIBR</name>
<dbReference type="CDD" id="cd01086">
    <property type="entry name" value="MetAP1"/>
    <property type="match status" value="1"/>
</dbReference>
<dbReference type="HAMAP" id="MF_01974">
    <property type="entry name" value="MetAP_1"/>
    <property type="match status" value="1"/>
</dbReference>
<feature type="binding site" evidence="6">
    <location>
        <position position="110"/>
    </location>
    <ligand>
        <name>a divalent metal cation</name>
        <dbReference type="ChEBI" id="CHEBI:60240"/>
        <label>1</label>
    </ligand>
</feature>